<dbReference type="InterPro" id="IPR006357">
    <property type="entry name" value="HAD-SF_hydro_IIA"/>
</dbReference>
<evidence type="ECO:0000313" key="2">
    <source>
        <dbReference type="Proteomes" id="UP000676336"/>
    </source>
</evidence>
<dbReference type="InterPro" id="IPR023214">
    <property type="entry name" value="HAD_sf"/>
</dbReference>
<gene>
    <name evidence="1" type="ORF">SMN809_LOCUS30497</name>
</gene>
<feature type="non-terminal residue" evidence="1">
    <location>
        <position position="70"/>
    </location>
</feature>
<organism evidence="1 2">
    <name type="scientific">Rotaria magnacalcarata</name>
    <dbReference type="NCBI Taxonomy" id="392030"/>
    <lineage>
        <taxon>Eukaryota</taxon>
        <taxon>Metazoa</taxon>
        <taxon>Spiralia</taxon>
        <taxon>Gnathifera</taxon>
        <taxon>Rotifera</taxon>
        <taxon>Eurotatoria</taxon>
        <taxon>Bdelloidea</taxon>
        <taxon>Philodinida</taxon>
        <taxon>Philodinidae</taxon>
        <taxon>Rotaria</taxon>
    </lineage>
</organism>
<dbReference type="Proteomes" id="UP000676336">
    <property type="component" value="Unassembled WGS sequence"/>
</dbReference>
<reference evidence="1" key="1">
    <citation type="submission" date="2021-02" db="EMBL/GenBank/DDBJ databases">
        <authorList>
            <person name="Nowell W R."/>
        </authorList>
    </citation>
    <scope>NUCLEOTIDE SEQUENCE</scope>
</reference>
<dbReference type="EMBL" id="CAJOBI010057832">
    <property type="protein sequence ID" value="CAF4402192.1"/>
    <property type="molecule type" value="Genomic_DNA"/>
</dbReference>
<protein>
    <submittedName>
        <fullName evidence="1">Uncharacterized protein</fullName>
    </submittedName>
</protein>
<dbReference type="SUPFAM" id="SSF56784">
    <property type="entry name" value="HAD-like"/>
    <property type="match status" value="1"/>
</dbReference>
<proteinExistence type="predicted"/>
<dbReference type="AlphaFoldDB" id="A0A8S2VQB5"/>
<name>A0A8S2VQB5_9BILA</name>
<dbReference type="InterPro" id="IPR036412">
    <property type="entry name" value="HAD-like_sf"/>
</dbReference>
<comment type="caution">
    <text evidence="1">The sequence shown here is derived from an EMBL/GenBank/DDBJ whole genome shotgun (WGS) entry which is preliminary data.</text>
</comment>
<dbReference type="Gene3D" id="3.40.50.1000">
    <property type="entry name" value="HAD superfamily/HAD-like"/>
    <property type="match status" value="1"/>
</dbReference>
<accession>A0A8S2VQB5</accession>
<dbReference type="Pfam" id="PF13344">
    <property type="entry name" value="Hydrolase_6"/>
    <property type="match status" value="1"/>
</dbReference>
<evidence type="ECO:0000313" key="1">
    <source>
        <dbReference type="EMBL" id="CAF4402192.1"/>
    </source>
</evidence>
<feature type="non-terminal residue" evidence="1">
    <location>
        <position position="1"/>
    </location>
</feature>
<sequence length="70" mass="7661">PNFIAVAKPAIQALIQLKVPVVFVSNTCMLESDKAKQLSAVLGVTIHPEQVVLAQTPMRTLTDFHNKHVL</sequence>